<feature type="compositionally biased region" description="Basic and acidic residues" evidence="1">
    <location>
        <begin position="86"/>
        <end position="105"/>
    </location>
</feature>
<proteinExistence type="predicted"/>
<comment type="caution">
    <text evidence="2">The sequence shown here is derived from an EMBL/GenBank/DDBJ whole genome shotgun (WGS) entry which is preliminary data.</text>
</comment>
<sequence length="127" mass="14554">MPNRQPDCSCSVTSVSIDKLKNRSNNRMRKACRSLTKKSPYEERSKACELKNLTDLTIKKGQDEIGQVEEPYLPEPALPSGIIDTEATREPKEETKPNKQEEKKTKIIRNKGKKKVKQKSQLPKKEE</sequence>
<organism evidence="2 3">
    <name type="scientific">Gigaspora margarita</name>
    <dbReference type="NCBI Taxonomy" id="4874"/>
    <lineage>
        <taxon>Eukaryota</taxon>
        <taxon>Fungi</taxon>
        <taxon>Fungi incertae sedis</taxon>
        <taxon>Mucoromycota</taxon>
        <taxon>Glomeromycotina</taxon>
        <taxon>Glomeromycetes</taxon>
        <taxon>Diversisporales</taxon>
        <taxon>Gigasporaceae</taxon>
        <taxon>Gigaspora</taxon>
    </lineage>
</organism>
<keyword evidence="3" id="KW-1185">Reference proteome</keyword>
<reference evidence="2 3" key="1">
    <citation type="journal article" date="2019" name="Environ. Microbiol.">
        <title>At the nexus of three kingdoms: the genome of the mycorrhizal fungus Gigaspora margarita provides insights into plant, endobacterial and fungal interactions.</title>
        <authorList>
            <person name="Venice F."/>
            <person name="Ghignone S."/>
            <person name="Salvioli di Fossalunga A."/>
            <person name="Amselem J."/>
            <person name="Novero M."/>
            <person name="Xianan X."/>
            <person name="Sedzielewska Toro K."/>
            <person name="Morin E."/>
            <person name="Lipzen A."/>
            <person name="Grigoriev I.V."/>
            <person name="Henrissat B."/>
            <person name="Martin F.M."/>
            <person name="Bonfante P."/>
        </authorList>
    </citation>
    <scope>NUCLEOTIDE SEQUENCE [LARGE SCALE GENOMIC DNA]</scope>
    <source>
        <strain evidence="2 3">BEG34</strain>
    </source>
</reference>
<name>A0A8H4A280_GIGMA</name>
<gene>
    <name evidence="2" type="ORF">F8M41_008971</name>
</gene>
<dbReference type="EMBL" id="WTPW01001954">
    <property type="protein sequence ID" value="KAF0405292.1"/>
    <property type="molecule type" value="Genomic_DNA"/>
</dbReference>
<protein>
    <submittedName>
        <fullName evidence="2">Uncharacterized protein</fullName>
    </submittedName>
</protein>
<dbReference type="AlphaFoldDB" id="A0A8H4A280"/>
<evidence type="ECO:0000256" key="1">
    <source>
        <dbReference type="SAM" id="MobiDB-lite"/>
    </source>
</evidence>
<dbReference type="Proteomes" id="UP000439903">
    <property type="component" value="Unassembled WGS sequence"/>
</dbReference>
<evidence type="ECO:0000313" key="2">
    <source>
        <dbReference type="EMBL" id="KAF0405292.1"/>
    </source>
</evidence>
<feature type="compositionally biased region" description="Basic residues" evidence="1">
    <location>
        <begin position="106"/>
        <end position="118"/>
    </location>
</feature>
<feature type="region of interest" description="Disordered" evidence="1">
    <location>
        <begin position="62"/>
        <end position="127"/>
    </location>
</feature>
<accession>A0A8H4A280</accession>
<evidence type="ECO:0000313" key="3">
    <source>
        <dbReference type="Proteomes" id="UP000439903"/>
    </source>
</evidence>